<sequence>MLLVGANTDRATDPIATSLVLITGPTTTLMGAGLGHSTVLITDGLSQGDLEGLSSPIALVKDGDRVIIDDSITKALVASERRIRRAMRAYKRDSRPEATVLLHLCVPVYWLVPVCLVAVAAHTIAHIQRYPRIEVPCGITPIKASGWTVWQKSIDQDSSIRMPFIAMPQ</sequence>
<evidence type="ECO:0000313" key="2">
    <source>
        <dbReference type="EMBL" id="KAF8438159.1"/>
    </source>
</evidence>
<keyword evidence="1" id="KW-0812">Transmembrane</keyword>
<comment type="caution">
    <text evidence="2">The sequence shown here is derived from an EMBL/GenBank/DDBJ whole genome shotgun (WGS) entry which is preliminary data.</text>
</comment>
<proteinExistence type="predicted"/>
<dbReference type="EMBL" id="WHUW01000017">
    <property type="protein sequence ID" value="KAF8438159.1"/>
    <property type="molecule type" value="Genomic_DNA"/>
</dbReference>
<feature type="transmembrane region" description="Helical" evidence="1">
    <location>
        <begin position="100"/>
        <end position="121"/>
    </location>
</feature>
<dbReference type="Proteomes" id="UP001194468">
    <property type="component" value="Unassembled WGS sequence"/>
</dbReference>
<dbReference type="SUPFAM" id="SSF52016">
    <property type="entry name" value="LeuD/IlvD-like"/>
    <property type="match status" value="1"/>
</dbReference>
<protein>
    <submittedName>
        <fullName evidence="2">Uncharacterized protein</fullName>
    </submittedName>
</protein>
<name>A0AAD4BS25_BOLED</name>
<evidence type="ECO:0000313" key="3">
    <source>
        <dbReference type="Proteomes" id="UP001194468"/>
    </source>
</evidence>
<reference evidence="2" key="2">
    <citation type="journal article" date="2020" name="Nat. Commun.">
        <title>Large-scale genome sequencing of mycorrhizal fungi provides insights into the early evolution of symbiotic traits.</title>
        <authorList>
            <person name="Miyauchi S."/>
            <person name="Kiss E."/>
            <person name="Kuo A."/>
            <person name="Drula E."/>
            <person name="Kohler A."/>
            <person name="Sanchez-Garcia M."/>
            <person name="Morin E."/>
            <person name="Andreopoulos B."/>
            <person name="Barry K.W."/>
            <person name="Bonito G."/>
            <person name="Buee M."/>
            <person name="Carver A."/>
            <person name="Chen C."/>
            <person name="Cichocki N."/>
            <person name="Clum A."/>
            <person name="Culley D."/>
            <person name="Crous P.W."/>
            <person name="Fauchery L."/>
            <person name="Girlanda M."/>
            <person name="Hayes R.D."/>
            <person name="Keri Z."/>
            <person name="LaButti K."/>
            <person name="Lipzen A."/>
            <person name="Lombard V."/>
            <person name="Magnuson J."/>
            <person name="Maillard F."/>
            <person name="Murat C."/>
            <person name="Nolan M."/>
            <person name="Ohm R.A."/>
            <person name="Pangilinan J."/>
            <person name="Pereira M.F."/>
            <person name="Perotto S."/>
            <person name="Peter M."/>
            <person name="Pfister S."/>
            <person name="Riley R."/>
            <person name="Sitrit Y."/>
            <person name="Stielow J.B."/>
            <person name="Szollosi G."/>
            <person name="Zifcakova L."/>
            <person name="Stursova M."/>
            <person name="Spatafora J.W."/>
            <person name="Tedersoo L."/>
            <person name="Vaario L.M."/>
            <person name="Yamada A."/>
            <person name="Yan M."/>
            <person name="Wang P."/>
            <person name="Xu J."/>
            <person name="Bruns T."/>
            <person name="Baldrian P."/>
            <person name="Vilgalys R."/>
            <person name="Dunand C."/>
            <person name="Henrissat B."/>
            <person name="Grigoriev I.V."/>
            <person name="Hibbett D."/>
            <person name="Nagy L.G."/>
            <person name="Martin F.M."/>
        </authorList>
    </citation>
    <scope>NUCLEOTIDE SEQUENCE</scope>
    <source>
        <strain evidence="2">BED1</strain>
    </source>
</reference>
<evidence type="ECO:0000256" key="1">
    <source>
        <dbReference type="SAM" id="Phobius"/>
    </source>
</evidence>
<accession>A0AAD4BS25</accession>
<keyword evidence="1" id="KW-1133">Transmembrane helix</keyword>
<reference evidence="2" key="1">
    <citation type="submission" date="2019-10" db="EMBL/GenBank/DDBJ databases">
        <authorList>
            <consortium name="DOE Joint Genome Institute"/>
            <person name="Kuo A."/>
            <person name="Miyauchi S."/>
            <person name="Kiss E."/>
            <person name="Drula E."/>
            <person name="Kohler A."/>
            <person name="Sanchez-Garcia M."/>
            <person name="Andreopoulos B."/>
            <person name="Barry K.W."/>
            <person name="Bonito G."/>
            <person name="Buee M."/>
            <person name="Carver A."/>
            <person name="Chen C."/>
            <person name="Cichocki N."/>
            <person name="Clum A."/>
            <person name="Culley D."/>
            <person name="Crous P.W."/>
            <person name="Fauchery L."/>
            <person name="Girlanda M."/>
            <person name="Hayes R."/>
            <person name="Keri Z."/>
            <person name="LaButti K."/>
            <person name="Lipzen A."/>
            <person name="Lombard V."/>
            <person name="Magnuson J."/>
            <person name="Maillard F."/>
            <person name="Morin E."/>
            <person name="Murat C."/>
            <person name="Nolan M."/>
            <person name="Ohm R."/>
            <person name="Pangilinan J."/>
            <person name="Pereira M."/>
            <person name="Perotto S."/>
            <person name="Peter M."/>
            <person name="Riley R."/>
            <person name="Sitrit Y."/>
            <person name="Stielow B."/>
            <person name="Szollosi G."/>
            <person name="Zifcakova L."/>
            <person name="Stursova M."/>
            <person name="Spatafora J.W."/>
            <person name="Tedersoo L."/>
            <person name="Vaario L.-M."/>
            <person name="Yamada A."/>
            <person name="Yan M."/>
            <person name="Wang P."/>
            <person name="Xu J."/>
            <person name="Bruns T."/>
            <person name="Baldrian P."/>
            <person name="Vilgalys R."/>
            <person name="Henrissat B."/>
            <person name="Grigoriev I.V."/>
            <person name="Hibbett D."/>
            <person name="Nagy L.G."/>
            <person name="Martin F.M."/>
        </authorList>
    </citation>
    <scope>NUCLEOTIDE SEQUENCE</scope>
    <source>
        <strain evidence="2">BED1</strain>
    </source>
</reference>
<gene>
    <name evidence="2" type="ORF">L210DRAFT_3505189</name>
</gene>
<keyword evidence="1" id="KW-0472">Membrane</keyword>
<keyword evidence="3" id="KW-1185">Reference proteome</keyword>
<dbReference type="AlphaFoldDB" id="A0AAD4BS25"/>
<organism evidence="2 3">
    <name type="scientific">Boletus edulis BED1</name>
    <dbReference type="NCBI Taxonomy" id="1328754"/>
    <lineage>
        <taxon>Eukaryota</taxon>
        <taxon>Fungi</taxon>
        <taxon>Dikarya</taxon>
        <taxon>Basidiomycota</taxon>
        <taxon>Agaricomycotina</taxon>
        <taxon>Agaricomycetes</taxon>
        <taxon>Agaricomycetidae</taxon>
        <taxon>Boletales</taxon>
        <taxon>Boletineae</taxon>
        <taxon>Boletaceae</taxon>
        <taxon>Boletoideae</taxon>
        <taxon>Boletus</taxon>
    </lineage>
</organism>